<feature type="transmembrane region" description="Helical" evidence="8">
    <location>
        <begin position="279"/>
        <end position="299"/>
    </location>
</feature>
<evidence type="ECO:0000256" key="5">
    <source>
        <dbReference type="ARBA" id="ARBA00022989"/>
    </source>
</evidence>
<evidence type="ECO:0000259" key="9">
    <source>
        <dbReference type="PROSITE" id="PS50850"/>
    </source>
</evidence>
<proteinExistence type="inferred from homology"/>
<feature type="transmembrane region" description="Helical" evidence="8">
    <location>
        <begin position="466"/>
        <end position="488"/>
    </location>
</feature>
<keyword evidence="3" id="KW-0813">Transport</keyword>
<dbReference type="GO" id="GO:0016020">
    <property type="term" value="C:membrane"/>
    <property type="evidence" value="ECO:0007669"/>
    <property type="project" value="UniProtKB-SubCell"/>
</dbReference>
<dbReference type="PROSITE" id="PS50850">
    <property type="entry name" value="MFS"/>
    <property type="match status" value="1"/>
</dbReference>
<feature type="transmembrane region" description="Helical" evidence="8">
    <location>
        <begin position="533"/>
        <end position="553"/>
    </location>
</feature>
<dbReference type="InterPro" id="IPR020846">
    <property type="entry name" value="MFS_dom"/>
</dbReference>
<dbReference type="InterPro" id="IPR050814">
    <property type="entry name" value="Myo-inositol_Transporter"/>
</dbReference>
<feature type="transmembrane region" description="Helical" evidence="8">
    <location>
        <begin position="140"/>
        <end position="157"/>
    </location>
</feature>
<dbReference type="GO" id="GO:0022857">
    <property type="term" value="F:transmembrane transporter activity"/>
    <property type="evidence" value="ECO:0007669"/>
    <property type="project" value="InterPro"/>
</dbReference>
<protein>
    <submittedName>
        <fullName evidence="10">D4375370-37a2-497d-a931-29d2cbb577cc</fullName>
    </submittedName>
</protein>
<dbReference type="PANTHER" id="PTHR48020:SF25">
    <property type="entry name" value="SUGAR TRANSPORTER, PUTATIVE (AFU_ORTHOLOGUE AFUA_7G05830)-RELATED"/>
    <property type="match status" value="1"/>
</dbReference>
<dbReference type="Proteomes" id="UP000289323">
    <property type="component" value="Unassembled WGS sequence"/>
</dbReference>
<feature type="compositionally biased region" description="Basic and acidic residues" evidence="7">
    <location>
        <begin position="1"/>
        <end position="10"/>
    </location>
</feature>
<feature type="transmembrane region" description="Helical" evidence="8">
    <location>
        <begin position="565"/>
        <end position="584"/>
    </location>
</feature>
<dbReference type="Gene3D" id="1.20.1250.20">
    <property type="entry name" value="MFS general substrate transporter like domains"/>
    <property type="match status" value="1"/>
</dbReference>
<keyword evidence="4 8" id="KW-0812">Transmembrane</keyword>
<evidence type="ECO:0000313" key="10">
    <source>
        <dbReference type="EMBL" id="SPQ27298.1"/>
    </source>
</evidence>
<feature type="transmembrane region" description="Helical" evidence="8">
    <location>
        <begin position="435"/>
        <end position="459"/>
    </location>
</feature>
<evidence type="ECO:0000256" key="6">
    <source>
        <dbReference type="ARBA" id="ARBA00023136"/>
    </source>
</evidence>
<evidence type="ECO:0000256" key="2">
    <source>
        <dbReference type="ARBA" id="ARBA00010992"/>
    </source>
</evidence>
<dbReference type="InterPro" id="IPR005828">
    <property type="entry name" value="MFS_sugar_transport-like"/>
</dbReference>
<evidence type="ECO:0000256" key="1">
    <source>
        <dbReference type="ARBA" id="ARBA00004141"/>
    </source>
</evidence>
<evidence type="ECO:0000256" key="4">
    <source>
        <dbReference type="ARBA" id="ARBA00022692"/>
    </source>
</evidence>
<evidence type="ECO:0000256" key="7">
    <source>
        <dbReference type="SAM" id="MobiDB-lite"/>
    </source>
</evidence>
<gene>
    <name evidence="10" type="ORF">TT172_LOCUS9717</name>
</gene>
<feature type="transmembrane region" description="Helical" evidence="8">
    <location>
        <begin position="311"/>
        <end position="332"/>
    </location>
</feature>
<dbReference type="GO" id="GO:0015798">
    <property type="term" value="P:myo-inositol transport"/>
    <property type="evidence" value="ECO:0007669"/>
    <property type="project" value="UniProtKB-ARBA"/>
</dbReference>
<evidence type="ECO:0000313" key="11">
    <source>
        <dbReference type="Proteomes" id="UP000289323"/>
    </source>
</evidence>
<dbReference type="FunFam" id="1.20.1250.20:FF:000100">
    <property type="entry name" value="MFS sugar transporter, putative"/>
    <property type="match status" value="1"/>
</dbReference>
<comment type="subcellular location">
    <subcellularLocation>
        <location evidence="1">Membrane</location>
        <topology evidence="1">Multi-pass membrane protein</topology>
    </subcellularLocation>
</comment>
<evidence type="ECO:0000256" key="8">
    <source>
        <dbReference type="SAM" id="Phobius"/>
    </source>
</evidence>
<organism evidence="10 11">
    <name type="scientific">Thermothielavioides terrestris</name>
    <dbReference type="NCBI Taxonomy" id="2587410"/>
    <lineage>
        <taxon>Eukaryota</taxon>
        <taxon>Fungi</taxon>
        <taxon>Dikarya</taxon>
        <taxon>Ascomycota</taxon>
        <taxon>Pezizomycotina</taxon>
        <taxon>Sordariomycetes</taxon>
        <taxon>Sordariomycetidae</taxon>
        <taxon>Sordariales</taxon>
        <taxon>Chaetomiaceae</taxon>
        <taxon>Thermothielavioides</taxon>
    </lineage>
</organism>
<sequence>MEKTNHESHARLTTMTSEKKEDRSSSSGSPPAEIEHLNIKASGHPGQHSAASDEALRERREASQKLANPLAGLGPDQLAAMGEAYARQAGLTSDEDMRAFRLGAMIAGDATEYDGIAELTDRERKVLEREMTHKWSNPSMLYWVIIICSLCAAVQGMDETVVNGAQIFYKVAFGIDTDSQRDTWLVGLCNGAPYLCCAFIGCWLTDPMNKIFGRRGTIFVSCLISALACFWQAFTNTWYHMFIARFFLGLGIGPKSATTPMFAAECSPPRLRGALVMQWQMWTAFGIMVGYIADLAFYFVPARGIPLGLNWRLMMGSAMIPAVLVCLLAFICPESPRWYLTKSRHKDAFASVCRLRFEKIQAARDLFYTHTLLEAEREAMSIGAGNRLKELFTIRRNRNAMCASEIVMFMQQFCGVNIIAYFSSQIFIDAGYSEVSALAASLGFGVINWLFAIPAVYTIDTFGRRNLLLTTFPLMALFMFFTGFSFWIPQSSPAHIACVALGTYLFGMVYSPGEGPVPFTYSAEAYPLYIRPIGMSLATATTWFFNFVLAVTWPSMLAAFGPQGAFGWYAGWNIVGFVLVLLFVPETKERTLEELDCVFDVPLRSHAAYGLAQAAYFWRRYVFRWRVPKPALPHEEGFEFREKEIVRQRAGQRYASGMV</sequence>
<feature type="transmembrane region" description="Helical" evidence="8">
    <location>
        <begin position="184"/>
        <end position="204"/>
    </location>
</feature>
<dbReference type="PANTHER" id="PTHR48020">
    <property type="entry name" value="PROTON MYO-INOSITOL COTRANSPORTER"/>
    <property type="match status" value="1"/>
</dbReference>
<evidence type="ECO:0000256" key="3">
    <source>
        <dbReference type="ARBA" id="ARBA00022448"/>
    </source>
</evidence>
<feature type="transmembrane region" description="Helical" evidence="8">
    <location>
        <begin position="494"/>
        <end position="512"/>
    </location>
</feature>
<feature type="domain" description="Major facilitator superfamily (MFS) profile" evidence="9">
    <location>
        <begin position="144"/>
        <end position="588"/>
    </location>
</feature>
<dbReference type="InterPro" id="IPR003663">
    <property type="entry name" value="Sugar/inositol_transpt"/>
</dbReference>
<comment type="similarity">
    <text evidence="2">Belongs to the major facilitator superfamily. Sugar transporter (TC 2.A.1.1) family.</text>
</comment>
<feature type="transmembrane region" description="Helical" evidence="8">
    <location>
        <begin position="216"/>
        <end position="233"/>
    </location>
</feature>
<dbReference type="PRINTS" id="PR00171">
    <property type="entry name" value="SUGRTRNSPORT"/>
</dbReference>
<dbReference type="GO" id="GO:0015791">
    <property type="term" value="P:polyol transmembrane transport"/>
    <property type="evidence" value="ECO:0007669"/>
    <property type="project" value="UniProtKB-ARBA"/>
</dbReference>
<dbReference type="InterPro" id="IPR036259">
    <property type="entry name" value="MFS_trans_sf"/>
</dbReference>
<dbReference type="EMBL" id="OUUZ01000019">
    <property type="protein sequence ID" value="SPQ27298.1"/>
    <property type="molecule type" value="Genomic_DNA"/>
</dbReference>
<accession>A0A446BXS4</accession>
<dbReference type="Pfam" id="PF00083">
    <property type="entry name" value="Sugar_tr"/>
    <property type="match status" value="1"/>
</dbReference>
<feature type="region of interest" description="Disordered" evidence="7">
    <location>
        <begin position="1"/>
        <end position="62"/>
    </location>
</feature>
<keyword evidence="6 8" id="KW-0472">Membrane</keyword>
<name>A0A446BXS4_9PEZI</name>
<dbReference type="NCBIfam" id="TIGR00879">
    <property type="entry name" value="SP"/>
    <property type="match status" value="1"/>
</dbReference>
<dbReference type="AlphaFoldDB" id="A0A446BXS4"/>
<reference evidence="10 11" key="1">
    <citation type="submission" date="2018-04" db="EMBL/GenBank/DDBJ databases">
        <authorList>
            <person name="Huttner S."/>
            <person name="Dainat J."/>
        </authorList>
    </citation>
    <scope>NUCLEOTIDE SEQUENCE [LARGE SCALE GENOMIC DNA]</scope>
</reference>
<dbReference type="SUPFAM" id="SSF103473">
    <property type="entry name" value="MFS general substrate transporter"/>
    <property type="match status" value="1"/>
</dbReference>
<keyword evidence="5 8" id="KW-1133">Transmembrane helix</keyword>